<protein>
    <submittedName>
        <fullName evidence="1">Uncharacterized protein</fullName>
    </submittedName>
</protein>
<reference evidence="1 2" key="1">
    <citation type="journal article" date="2018" name="Sci. Rep.">
        <title>Genome sequence of the cauliflower mushroom Sparassis crispa (Hanabiratake) and its association with beneficial usage.</title>
        <authorList>
            <person name="Kiyama R."/>
            <person name="Furutani Y."/>
            <person name="Kawaguchi K."/>
            <person name="Nakanishi T."/>
        </authorList>
    </citation>
    <scope>NUCLEOTIDE SEQUENCE [LARGE SCALE GENOMIC DNA]</scope>
</reference>
<evidence type="ECO:0000313" key="1">
    <source>
        <dbReference type="EMBL" id="GBE80120.1"/>
    </source>
</evidence>
<dbReference type="AlphaFoldDB" id="A0A401GD86"/>
<comment type="caution">
    <text evidence="1">The sequence shown here is derived from an EMBL/GenBank/DDBJ whole genome shotgun (WGS) entry which is preliminary data.</text>
</comment>
<dbReference type="Proteomes" id="UP000287166">
    <property type="component" value="Unassembled WGS sequence"/>
</dbReference>
<keyword evidence="2" id="KW-1185">Reference proteome</keyword>
<accession>A0A401GD86</accession>
<organism evidence="1 2">
    <name type="scientific">Sparassis crispa</name>
    <dbReference type="NCBI Taxonomy" id="139825"/>
    <lineage>
        <taxon>Eukaryota</taxon>
        <taxon>Fungi</taxon>
        <taxon>Dikarya</taxon>
        <taxon>Basidiomycota</taxon>
        <taxon>Agaricomycotina</taxon>
        <taxon>Agaricomycetes</taxon>
        <taxon>Polyporales</taxon>
        <taxon>Sparassidaceae</taxon>
        <taxon>Sparassis</taxon>
    </lineage>
</organism>
<evidence type="ECO:0000313" key="2">
    <source>
        <dbReference type="Proteomes" id="UP000287166"/>
    </source>
</evidence>
<gene>
    <name evidence="1" type="ORF">SCP_0213230</name>
</gene>
<dbReference type="InParanoid" id="A0A401GD86"/>
<dbReference type="EMBL" id="BFAD01000002">
    <property type="protein sequence ID" value="GBE80120.1"/>
    <property type="molecule type" value="Genomic_DNA"/>
</dbReference>
<name>A0A401GD86_9APHY</name>
<sequence length="153" mass="17458">MNDARKQELTRSPIEVTKAAFHFPVYIDSLESPYATFRFRYRPKDILQAQGIITKDSDIVVLDGPPPKKECCWHSAEEDVNPLVDISALRGDGEIGDDADLAAIENQIRSLTEQLERKRRSKKRRAIADTRVKKEKLQELDIHIGESDIIELT</sequence>
<dbReference type="OrthoDB" id="3364132at2759"/>
<dbReference type="GeneID" id="38777037"/>
<proteinExistence type="predicted"/>
<dbReference type="RefSeq" id="XP_027611033.1">
    <property type="nucleotide sequence ID" value="XM_027755232.1"/>
</dbReference>